<sequence>MGKLSCNADNCVNNVGGLCSADIISIKGRDAISSSETVCDTFKQKGIMNALSSMGNTNYVGEIEQMFSDFHEILMTPEVHCNAKKCIYNKQGICGADNLFIYGPKATSVQNTECETFINER</sequence>
<dbReference type="EMBL" id="JAESWA010000020">
    <property type="protein sequence ID" value="MBL4931575.1"/>
    <property type="molecule type" value="Genomic_DNA"/>
</dbReference>
<comment type="caution">
    <text evidence="2">The sequence shown here is derived from an EMBL/GenBank/DDBJ whole genome shotgun (WGS) entry which is preliminary data.</text>
</comment>
<name>A0A937K4T5_9CLOT</name>
<dbReference type="RefSeq" id="WP_202766958.1">
    <property type="nucleotide sequence ID" value="NZ_JAESWA010000020.1"/>
</dbReference>
<evidence type="ECO:0000313" key="3">
    <source>
        <dbReference type="Proteomes" id="UP000623681"/>
    </source>
</evidence>
<dbReference type="Pfam" id="PF07561">
    <property type="entry name" value="DUF1540"/>
    <property type="match status" value="2"/>
</dbReference>
<dbReference type="InterPro" id="IPR011437">
    <property type="entry name" value="DUF1540"/>
</dbReference>
<evidence type="ECO:0000259" key="1">
    <source>
        <dbReference type="Pfam" id="PF07561"/>
    </source>
</evidence>
<keyword evidence="3" id="KW-1185">Reference proteome</keyword>
<proteinExistence type="predicted"/>
<reference evidence="2" key="1">
    <citation type="submission" date="2021-01" db="EMBL/GenBank/DDBJ databases">
        <title>Genome public.</title>
        <authorList>
            <person name="Liu C."/>
            <person name="Sun Q."/>
        </authorList>
    </citation>
    <scope>NUCLEOTIDE SEQUENCE</scope>
    <source>
        <strain evidence="2">YIM B02565</strain>
    </source>
</reference>
<evidence type="ECO:0000313" key="2">
    <source>
        <dbReference type="EMBL" id="MBL4931575.1"/>
    </source>
</evidence>
<gene>
    <name evidence="2" type="ORF">JK634_07140</name>
</gene>
<dbReference type="Proteomes" id="UP000623681">
    <property type="component" value="Unassembled WGS sequence"/>
</dbReference>
<protein>
    <submittedName>
        <fullName evidence="2">DUF1540 domain-containing protein</fullName>
    </submittedName>
</protein>
<dbReference type="AlphaFoldDB" id="A0A937K4T5"/>
<accession>A0A937K4T5</accession>
<feature type="domain" description="DUF1540" evidence="1">
    <location>
        <begin position="79"/>
        <end position="117"/>
    </location>
</feature>
<feature type="domain" description="DUF1540" evidence="1">
    <location>
        <begin position="5"/>
        <end position="42"/>
    </location>
</feature>
<organism evidence="2 3">
    <name type="scientific">Clostridium paridis</name>
    <dbReference type="NCBI Taxonomy" id="2803863"/>
    <lineage>
        <taxon>Bacteria</taxon>
        <taxon>Bacillati</taxon>
        <taxon>Bacillota</taxon>
        <taxon>Clostridia</taxon>
        <taxon>Eubacteriales</taxon>
        <taxon>Clostridiaceae</taxon>
        <taxon>Clostridium</taxon>
    </lineage>
</organism>